<dbReference type="GO" id="GO:0031047">
    <property type="term" value="P:regulatory ncRNA-mediated gene silencing"/>
    <property type="evidence" value="ECO:0007669"/>
    <property type="project" value="UniProtKB-KW"/>
</dbReference>
<dbReference type="PANTHER" id="PTHR45418:SF1">
    <property type="entry name" value="CANCER_TESTIS ANTIGEN 55"/>
    <property type="match status" value="1"/>
</dbReference>
<dbReference type="Proteomes" id="UP000308730">
    <property type="component" value="Unassembled WGS sequence"/>
</dbReference>
<evidence type="ECO:0000259" key="12">
    <source>
        <dbReference type="Pfam" id="PF13086"/>
    </source>
</evidence>
<keyword evidence="4" id="KW-0963">Cytoplasm</keyword>
<dbReference type="Pfam" id="PF13086">
    <property type="entry name" value="AAA_11"/>
    <property type="match status" value="2"/>
</dbReference>
<evidence type="ECO:0000256" key="4">
    <source>
        <dbReference type="ARBA" id="ARBA00022490"/>
    </source>
</evidence>
<comment type="similarity">
    <text evidence="2">Belongs to the DNA2/NAM7 helicase family. SDE3 subfamily.</text>
</comment>
<name>A0A4S4MWS9_9APHY</name>
<evidence type="ECO:0000313" key="16">
    <source>
        <dbReference type="Proteomes" id="UP000308730"/>
    </source>
</evidence>
<dbReference type="EMBL" id="SGPM01000066">
    <property type="protein sequence ID" value="THH30849.1"/>
    <property type="molecule type" value="Genomic_DNA"/>
</dbReference>
<gene>
    <name evidence="15" type="ORF">EUX98_g3344</name>
</gene>
<evidence type="ECO:0000256" key="10">
    <source>
        <dbReference type="ARBA" id="ARBA00023158"/>
    </source>
</evidence>
<feature type="domain" description="DNA2/NAM7 helicase helicase" evidence="12">
    <location>
        <begin position="487"/>
        <end position="576"/>
    </location>
</feature>
<reference evidence="15 16" key="1">
    <citation type="submission" date="2019-02" db="EMBL/GenBank/DDBJ databases">
        <title>Genome sequencing of the rare red list fungi Antrodiella citrinella (Flaviporus citrinellus).</title>
        <authorList>
            <person name="Buettner E."/>
            <person name="Kellner H."/>
        </authorList>
    </citation>
    <scope>NUCLEOTIDE SEQUENCE [LARGE SCALE GENOMIC DNA]</scope>
    <source>
        <strain evidence="15 16">DSM 108506</strain>
    </source>
</reference>
<dbReference type="InterPro" id="IPR047187">
    <property type="entry name" value="SF1_C_Upf1"/>
</dbReference>
<sequence>MCMPCGVLCDPAFNYKAHVAGTKHKRRTNIGTRILKCSVCLKSFPEFQWDQHISSLKHAGTALRKGVSADVRPEEGDLPADMRHCTLCDRIIPRNAWAPHLNGAPHRKMKAFTAFRAAFEDAEKDKNGIEISHGEEGVDFDVIEVPDATFGVLTVVTVKNTVPQSRIKVNEIRLASSLSHIPSPFTVTAQVNTPATLTAGREFRIVVNFKHPNHGKYDDRLEILFEDLSIRQQFAIVRPIRGIIGSKTDYEQLRPKIPYAPRKRTARAPEQEVVPGVPPAATNSTKWVTKLPFADIPKGLIRILYSANEASKVAAEVRVARLPTHLDAESYSRHFRELLWVEEFKMQHDLEHYDMYGVPLTRHEIYYHLDVPGLAENRPSVLIGDRILVQRVGAEKGHWYEGHVHFVRQVSVGLRFHESFRGHLPAHKYNVRFKLNRIPLRRQHEALSSAFNSPHILFPKAGNVLMRTAGPTGTIRPHIYNRLIADNAPQLQAVASICQLPPGSAPFVVFGPPGTGKTVTIVEAILQVLRTNPSARIVACAPSNSAADLIASRLKVLGPVQLFRLYAPSRSKDQVDTSLHDYAYISSETHSFAVPPVAVVKRYRVIVSTCVSASVLHGIGIPRGHFTHVFIDEAGQATEPEAMVSIKMLSDNSTNIVLSGDPKQLGPIIRSGVARELKFETSFIERLMESQEYNERRGYGKTVVKLVKNFRSHPDILSFPNDKFYLKELQPCGDTKITYSYVGWQHLKNSKFPILFHAVAGEDQREASSPSFFNIPEVTLVKKYVQLLKEDRKVRITDNDIGVISPYNAHCRKVRQTLKAVADGVKVGSVEEFQGQERRVIIISTVRSSREFIEYDLRHTLGFVANPRRFNVAVTRAQALLIIVGDPKVLSLDPLWRSFLNFVWNKGGWKGDAPTWDTDEPVGLGGYDKAVVEETIEDMNGFAQRMSTMTLADVMVGLDDEGDEDRPWREVE</sequence>
<evidence type="ECO:0000256" key="8">
    <source>
        <dbReference type="ARBA" id="ARBA00022840"/>
    </source>
</evidence>
<evidence type="ECO:0000256" key="2">
    <source>
        <dbReference type="ARBA" id="ARBA00005601"/>
    </source>
</evidence>
<dbReference type="CDD" id="cd18038">
    <property type="entry name" value="DEXXQc_Helz-like"/>
    <property type="match status" value="1"/>
</dbReference>
<dbReference type="InterPro" id="IPR041679">
    <property type="entry name" value="DNA2/NAM7-like_C"/>
</dbReference>
<dbReference type="EC" id="3.6.4.13" evidence="3"/>
<accession>A0A4S4MWS9</accession>
<dbReference type="OrthoDB" id="6513042at2759"/>
<keyword evidence="8" id="KW-0067">ATP-binding</keyword>
<dbReference type="GO" id="GO:0032574">
    <property type="term" value="F:5'-3' RNA helicase activity"/>
    <property type="evidence" value="ECO:0007669"/>
    <property type="project" value="InterPro"/>
</dbReference>
<keyword evidence="9" id="KW-0694">RNA-binding</keyword>
<dbReference type="GO" id="GO:0005524">
    <property type="term" value="F:ATP binding"/>
    <property type="evidence" value="ECO:0007669"/>
    <property type="project" value="UniProtKB-KW"/>
</dbReference>
<proteinExistence type="inferred from homology"/>
<dbReference type="InterPro" id="IPR049080">
    <property type="entry name" value="MOV-10-like_beta-barrel"/>
</dbReference>
<dbReference type="InterPro" id="IPR026122">
    <property type="entry name" value="MOV-10/SDE3_DEXXQ/H-box"/>
</dbReference>
<evidence type="ECO:0000259" key="13">
    <source>
        <dbReference type="Pfam" id="PF13087"/>
    </source>
</evidence>
<dbReference type="GO" id="GO:0036464">
    <property type="term" value="C:cytoplasmic ribonucleoprotein granule"/>
    <property type="evidence" value="ECO:0007669"/>
    <property type="project" value="UniProtKB-SubCell"/>
</dbReference>
<keyword evidence="10" id="KW-0943">RNA-mediated gene silencing</keyword>
<keyword evidence="7" id="KW-0347">Helicase</keyword>
<comment type="subcellular location">
    <subcellularLocation>
        <location evidence="1">Cytoplasm</location>
        <location evidence="1">Cytoplasmic ribonucleoprotein granule</location>
    </subcellularLocation>
</comment>
<evidence type="ECO:0000256" key="6">
    <source>
        <dbReference type="ARBA" id="ARBA00022801"/>
    </source>
</evidence>
<organism evidence="15 16">
    <name type="scientific">Antrodiella citrinella</name>
    <dbReference type="NCBI Taxonomy" id="2447956"/>
    <lineage>
        <taxon>Eukaryota</taxon>
        <taxon>Fungi</taxon>
        <taxon>Dikarya</taxon>
        <taxon>Basidiomycota</taxon>
        <taxon>Agaricomycotina</taxon>
        <taxon>Agaricomycetes</taxon>
        <taxon>Polyporales</taxon>
        <taxon>Steccherinaceae</taxon>
        <taxon>Antrodiella</taxon>
    </lineage>
</organism>
<dbReference type="GO" id="GO:0003723">
    <property type="term" value="F:RNA binding"/>
    <property type="evidence" value="ECO:0007669"/>
    <property type="project" value="UniProtKB-KW"/>
</dbReference>
<dbReference type="GO" id="GO:0016787">
    <property type="term" value="F:hydrolase activity"/>
    <property type="evidence" value="ECO:0007669"/>
    <property type="project" value="UniProtKB-KW"/>
</dbReference>
<keyword evidence="16" id="KW-1185">Reference proteome</keyword>
<dbReference type="PANTHER" id="PTHR45418">
    <property type="entry name" value="CANCER/TESTIS ANTIGEN 55"/>
    <property type="match status" value="1"/>
</dbReference>
<comment type="caution">
    <text evidence="15">The sequence shown here is derived from an EMBL/GenBank/DDBJ whole genome shotgun (WGS) entry which is preliminary data.</text>
</comment>
<evidence type="ECO:0000256" key="9">
    <source>
        <dbReference type="ARBA" id="ARBA00022884"/>
    </source>
</evidence>
<dbReference type="Pfam" id="PF21634">
    <property type="entry name" value="MOV-10_beta-barrel"/>
    <property type="match status" value="1"/>
</dbReference>
<dbReference type="InterPro" id="IPR041677">
    <property type="entry name" value="DNA2/NAM7_AAA_11"/>
</dbReference>
<keyword evidence="5" id="KW-0547">Nucleotide-binding</keyword>
<evidence type="ECO:0000256" key="3">
    <source>
        <dbReference type="ARBA" id="ARBA00012552"/>
    </source>
</evidence>
<evidence type="ECO:0000256" key="1">
    <source>
        <dbReference type="ARBA" id="ARBA00004331"/>
    </source>
</evidence>
<keyword evidence="6" id="KW-0378">Hydrolase</keyword>
<feature type="domain" description="DNA2/NAM7 helicase helicase" evidence="12">
    <location>
        <begin position="599"/>
        <end position="671"/>
    </location>
</feature>
<dbReference type="SUPFAM" id="SSF52540">
    <property type="entry name" value="P-loop containing nucleoside triphosphate hydrolases"/>
    <property type="match status" value="1"/>
</dbReference>
<evidence type="ECO:0000256" key="11">
    <source>
        <dbReference type="ARBA" id="ARBA00047984"/>
    </source>
</evidence>
<dbReference type="FunFam" id="3.40.50.300:FF:000608">
    <property type="entry name" value="Mov10 RISC complex RNA helicase"/>
    <property type="match status" value="1"/>
</dbReference>
<dbReference type="Pfam" id="PF13087">
    <property type="entry name" value="AAA_12"/>
    <property type="match status" value="1"/>
</dbReference>
<protein>
    <recommendedName>
        <fullName evidence="3">RNA helicase</fullName>
        <ecNumber evidence="3">3.6.4.13</ecNumber>
    </recommendedName>
</protein>
<dbReference type="CDD" id="cd18808">
    <property type="entry name" value="SF1_C_Upf1"/>
    <property type="match status" value="1"/>
</dbReference>
<dbReference type="InterPro" id="IPR027417">
    <property type="entry name" value="P-loop_NTPase"/>
</dbReference>
<comment type="catalytic activity">
    <reaction evidence="11">
        <text>ATP + H2O = ADP + phosphate + H(+)</text>
        <dbReference type="Rhea" id="RHEA:13065"/>
        <dbReference type="ChEBI" id="CHEBI:15377"/>
        <dbReference type="ChEBI" id="CHEBI:15378"/>
        <dbReference type="ChEBI" id="CHEBI:30616"/>
        <dbReference type="ChEBI" id="CHEBI:43474"/>
        <dbReference type="ChEBI" id="CHEBI:456216"/>
        <dbReference type="EC" id="3.6.4.13"/>
    </reaction>
</comment>
<evidence type="ECO:0000313" key="15">
    <source>
        <dbReference type="EMBL" id="THH30849.1"/>
    </source>
</evidence>
<dbReference type="AlphaFoldDB" id="A0A4S4MWS9"/>
<feature type="domain" description="Helicase MOV-10-like beta-barrel" evidence="14">
    <location>
        <begin position="353"/>
        <end position="433"/>
    </location>
</feature>
<dbReference type="Gene3D" id="3.40.50.300">
    <property type="entry name" value="P-loop containing nucleotide triphosphate hydrolases"/>
    <property type="match status" value="2"/>
</dbReference>
<evidence type="ECO:0000256" key="5">
    <source>
        <dbReference type="ARBA" id="ARBA00022741"/>
    </source>
</evidence>
<feature type="domain" description="DNA2/NAM7 helicase-like C-terminal" evidence="13">
    <location>
        <begin position="680"/>
        <end position="887"/>
    </location>
</feature>
<evidence type="ECO:0000259" key="14">
    <source>
        <dbReference type="Pfam" id="PF21634"/>
    </source>
</evidence>
<evidence type="ECO:0000256" key="7">
    <source>
        <dbReference type="ARBA" id="ARBA00022806"/>
    </source>
</evidence>